<sequence length="249" mass="28706">MRRTEENENTFFFEHLPDFVKLQQLTVHKQREMGVFWQTIKSLWSEKFKESLPTDEAKKEKTLAKLETRVKRIKNWYNNRTRKTDNSGSNLKASKPAAKGSKYVFKAKQKLQPYQAYQKLFQDELKGKVDAEYKIYSDTCLANGEENKGRLFICNKVAKAELASASQDVIARVEAFRNESKEEDVPEYLAAARDDLSEDDFDRYMDNHHGLTRFVHTSLDKISSQIGGVAIILIGAPEPQNDGNVVTWM</sequence>
<evidence type="ECO:0000313" key="1">
    <source>
        <dbReference type="EMBL" id="TDL13921.1"/>
    </source>
</evidence>
<organism evidence="1 2">
    <name type="scientific">Rickenella mellea</name>
    <dbReference type="NCBI Taxonomy" id="50990"/>
    <lineage>
        <taxon>Eukaryota</taxon>
        <taxon>Fungi</taxon>
        <taxon>Dikarya</taxon>
        <taxon>Basidiomycota</taxon>
        <taxon>Agaricomycotina</taxon>
        <taxon>Agaricomycetes</taxon>
        <taxon>Hymenochaetales</taxon>
        <taxon>Rickenellaceae</taxon>
        <taxon>Rickenella</taxon>
    </lineage>
</organism>
<dbReference type="EMBL" id="ML170432">
    <property type="protein sequence ID" value="TDL13921.1"/>
    <property type="molecule type" value="Genomic_DNA"/>
</dbReference>
<name>A0A4Y7PFU9_9AGAM</name>
<protein>
    <submittedName>
        <fullName evidence="1">Uncharacterized protein</fullName>
    </submittedName>
</protein>
<accession>A0A4Y7PFU9</accession>
<gene>
    <name evidence="1" type="ORF">BD410DRAFT_846518</name>
</gene>
<dbReference type="AlphaFoldDB" id="A0A4Y7PFU9"/>
<keyword evidence="2" id="KW-1185">Reference proteome</keyword>
<dbReference type="STRING" id="50990.A0A4Y7PFU9"/>
<dbReference type="Proteomes" id="UP000294933">
    <property type="component" value="Unassembled WGS sequence"/>
</dbReference>
<evidence type="ECO:0000313" key="2">
    <source>
        <dbReference type="Proteomes" id="UP000294933"/>
    </source>
</evidence>
<dbReference type="VEuPathDB" id="FungiDB:BD410DRAFT_846518"/>
<reference evidence="1 2" key="1">
    <citation type="submission" date="2018-06" db="EMBL/GenBank/DDBJ databases">
        <title>A transcriptomic atlas of mushroom development highlights an independent origin of complex multicellularity.</title>
        <authorList>
            <consortium name="DOE Joint Genome Institute"/>
            <person name="Krizsan K."/>
            <person name="Almasi E."/>
            <person name="Merenyi Z."/>
            <person name="Sahu N."/>
            <person name="Viragh M."/>
            <person name="Koszo T."/>
            <person name="Mondo S."/>
            <person name="Kiss B."/>
            <person name="Balint B."/>
            <person name="Kues U."/>
            <person name="Barry K."/>
            <person name="Hegedus J.C."/>
            <person name="Henrissat B."/>
            <person name="Johnson J."/>
            <person name="Lipzen A."/>
            <person name="Ohm R."/>
            <person name="Nagy I."/>
            <person name="Pangilinan J."/>
            <person name="Yan J."/>
            <person name="Xiong Y."/>
            <person name="Grigoriev I.V."/>
            <person name="Hibbett D.S."/>
            <person name="Nagy L.G."/>
        </authorList>
    </citation>
    <scope>NUCLEOTIDE SEQUENCE [LARGE SCALE GENOMIC DNA]</scope>
    <source>
        <strain evidence="1 2">SZMC22713</strain>
    </source>
</reference>
<dbReference type="OrthoDB" id="2803783at2759"/>
<proteinExistence type="predicted"/>